<dbReference type="Pfam" id="PF02931">
    <property type="entry name" value="Neur_chan_LBD"/>
    <property type="match status" value="1"/>
</dbReference>
<evidence type="ECO:0000256" key="5">
    <source>
        <dbReference type="RuleBase" id="RU000687"/>
    </source>
</evidence>
<comment type="subcellular location">
    <subcellularLocation>
        <location evidence="1">Membrane</location>
        <topology evidence="1">Multi-pass membrane protein</topology>
    </subcellularLocation>
</comment>
<dbReference type="EMBL" id="KL367510">
    <property type="protein sequence ID" value="KFD67908.1"/>
    <property type="molecule type" value="Genomic_DNA"/>
</dbReference>
<keyword evidence="5" id="KW-0407">Ion channel</keyword>
<evidence type="ECO:0000313" key="10">
    <source>
        <dbReference type="Proteomes" id="UP000030764"/>
    </source>
</evidence>
<dbReference type="InterPro" id="IPR036719">
    <property type="entry name" value="Neuro-gated_channel_TM_sf"/>
</dbReference>
<dbReference type="InterPro" id="IPR018000">
    <property type="entry name" value="Neurotransmitter_ion_chnl_CS"/>
</dbReference>
<evidence type="ECO:0000256" key="2">
    <source>
        <dbReference type="ARBA" id="ARBA00022692"/>
    </source>
</evidence>
<dbReference type="GO" id="GO:0005230">
    <property type="term" value="F:extracellular ligand-gated monoatomic ion channel activity"/>
    <property type="evidence" value="ECO:0007669"/>
    <property type="project" value="InterPro"/>
</dbReference>
<dbReference type="InterPro" id="IPR038050">
    <property type="entry name" value="Neuro_actylchol_rec"/>
</dbReference>
<dbReference type="Proteomes" id="UP000030764">
    <property type="component" value="Unassembled WGS sequence"/>
</dbReference>
<evidence type="ECO:0000256" key="1">
    <source>
        <dbReference type="ARBA" id="ARBA00004141"/>
    </source>
</evidence>
<dbReference type="SUPFAM" id="SSF90112">
    <property type="entry name" value="Neurotransmitter-gated ion-channel transmembrane pore"/>
    <property type="match status" value="1"/>
</dbReference>
<feature type="domain" description="Neurotransmitter-gated ion-channel ligand-binding" evidence="6">
    <location>
        <begin position="14"/>
        <end position="192"/>
    </location>
</feature>
<evidence type="ECO:0000259" key="6">
    <source>
        <dbReference type="Pfam" id="PF02931"/>
    </source>
</evidence>
<name>A0A085NEL2_9BILA</name>
<keyword evidence="3 5" id="KW-1133">Transmembrane helix</keyword>
<organism evidence="9">
    <name type="scientific">Trichuris suis</name>
    <name type="common">pig whipworm</name>
    <dbReference type="NCBI Taxonomy" id="68888"/>
    <lineage>
        <taxon>Eukaryota</taxon>
        <taxon>Metazoa</taxon>
        <taxon>Ecdysozoa</taxon>
        <taxon>Nematoda</taxon>
        <taxon>Enoplea</taxon>
        <taxon>Dorylaimia</taxon>
        <taxon>Trichinellida</taxon>
        <taxon>Trichuridae</taxon>
        <taxon>Trichuris</taxon>
    </lineage>
</organism>
<evidence type="ECO:0008006" key="11">
    <source>
        <dbReference type="Google" id="ProtNLM"/>
    </source>
</evidence>
<proteinExistence type="inferred from homology"/>
<keyword evidence="2 5" id="KW-0812">Transmembrane</keyword>
<dbReference type="Gene3D" id="1.20.58.390">
    <property type="entry name" value="Neurotransmitter-gated ion-channel transmembrane domain"/>
    <property type="match status" value="1"/>
</dbReference>
<dbReference type="SUPFAM" id="SSF63712">
    <property type="entry name" value="Nicotinic receptor ligand binding domain-like"/>
    <property type="match status" value="1"/>
</dbReference>
<evidence type="ECO:0000313" key="9">
    <source>
        <dbReference type="EMBL" id="KFD67908.1"/>
    </source>
</evidence>
<dbReference type="PROSITE" id="PS00236">
    <property type="entry name" value="NEUROTR_ION_CHANNEL"/>
    <property type="match status" value="1"/>
</dbReference>
<evidence type="ECO:0000256" key="4">
    <source>
        <dbReference type="ARBA" id="ARBA00023136"/>
    </source>
</evidence>
<accession>A0A085NEL2</accession>
<sequence length="320" mass="36796">MDHEQTDCLDSTLIVQELMAIYNKHKAPSFQDAVTVTVQIGVQEIGAISDSTADFKITLFIHQEWLDSRLRYFHLNPCAPNVTLIDDRLDLLWTPNTCFINNKFSMLLHTPFKNAKMVIYPDGMVLTSYRMTLIGPCDMDLTAFPMDTVRCSLTFESFNYNIDEVHMKWRECLPVFMEHESRLKNYASAGKLLPSYLNMPAMKTSDFHLVNISTSAVAYDYPAGYWDELTVTFSFQRRIGWYMLQAYFPTYLVIFISWISFYLGTGMAARAMLGVNTLLALTFQFGNIIKNLPRVSYVKAIGKLEALKRFLFFQITVTPT</sequence>
<keyword evidence="4 5" id="KW-0472">Membrane</keyword>
<dbReference type="InterPro" id="IPR036734">
    <property type="entry name" value="Neur_chan_lig-bd_sf"/>
</dbReference>
<dbReference type="GO" id="GO:0016020">
    <property type="term" value="C:membrane"/>
    <property type="evidence" value="ECO:0007669"/>
    <property type="project" value="UniProtKB-SubCell"/>
</dbReference>
<dbReference type="InterPro" id="IPR006029">
    <property type="entry name" value="Neurotrans-gated_channel_TM"/>
</dbReference>
<evidence type="ECO:0000259" key="7">
    <source>
        <dbReference type="Pfam" id="PF02932"/>
    </source>
</evidence>
<dbReference type="GO" id="GO:0004888">
    <property type="term" value="F:transmembrane signaling receptor activity"/>
    <property type="evidence" value="ECO:0007669"/>
    <property type="project" value="InterPro"/>
</dbReference>
<dbReference type="PRINTS" id="PR00252">
    <property type="entry name" value="NRIONCHANNEL"/>
</dbReference>
<reference evidence="9 10" key="1">
    <citation type="journal article" date="2014" name="Nat. Genet.">
        <title>Genome and transcriptome of the porcine whipworm Trichuris suis.</title>
        <authorList>
            <person name="Jex A.R."/>
            <person name="Nejsum P."/>
            <person name="Schwarz E.M."/>
            <person name="Hu L."/>
            <person name="Young N.D."/>
            <person name="Hall R.S."/>
            <person name="Korhonen P.K."/>
            <person name="Liao S."/>
            <person name="Thamsborg S."/>
            <person name="Xia J."/>
            <person name="Xu P."/>
            <person name="Wang S."/>
            <person name="Scheerlinck J.P."/>
            <person name="Hofmann A."/>
            <person name="Sternberg P.W."/>
            <person name="Wang J."/>
            <person name="Gasser R.B."/>
        </authorList>
    </citation>
    <scope>NUCLEOTIDE SEQUENCE [LARGE SCALE GENOMIC DNA]</scope>
    <source>
        <strain evidence="9">DCEP-RM93F</strain>
        <strain evidence="8">DCEP-RM93M</strain>
    </source>
</reference>
<dbReference type="PANTHER" id="PTHR18945">
    <property type="entry name" value="NEUROTRANSMITTER GATED ION CHANNEL"/>
    <property type="match status" value="1"/>
</dbReference>
<dbReference type="Gene3D" id="2.70.170.10">
    <property type="entry name" value="Neurotransmitter-gated ion-channel ligand-binding domain"/>
    <property type="match status" value="1"/>
</dbReference>
<evidence type="ECO:0000313" key="8">
    <source>
        <dbReference type="EMBL" id="KFD48741.1"/>
    </source>
</evidence>
<feature type="transmembrane region" description="Helical" evidence="5">
    <location>
        <begin position="239"/>
        <end position="261"/>
    </location>
</feature>
<keyword evidence="10" id="KW-1185">Reference proteome</keyword>
<dbReference type="AlphaFoldDB" id="A0A085NEL2"/>
<keyword evidence="5" id="KW-0813">Transport</keyword>
<dbReference type="EMBL" id="KL363285">
    <property type="protein sequence ID" value="KFD48741.1"/>
    <property type="molecule type" value="Genomic_DNA"/>
</dbReference>
<comment type="caution">
    <text evidence="5">Lacks conserved residue(s) required for the propagation of feature annotation.</text>
</comment>
<comment type="similarity">
    <text evidence="5">Belongs to the ligand-gated ion channel (TC 1.A.9) family.</text>
</comment>
<dbReference type="InterPro" id="IPR006202">
    <property type="entry name" value="Neur_chan_lig-bd"/>
</dbReference>
<protein>
    <recommendedName>
        <fullName evidence="11">Neurotransmitter-gated ion-channel ligand binding domain protein</fullName>
    </recommendedName>
</protein>
<dbReference type="Pfam" id="PF02932">
    <property type="entry name" value="Neur_chan_memb"/>
    <property type="match status" value="1"/>
</dbReference>
<keyword evidence="5" id="KW-0406">Ion transport</keyword>
<evidence type="ECO:0000256" key="3">
    <source>
        <dbReference type="ARBA" id="ARBA00022989"/>
    </source>
</evidence>
<feature type="transmembrane region" description="Helical" evidence="5">
    <location>
        <begin position="267"/>
        <end position="289"/>
    </location>
</feature>
<dbReference type="InterPro" id="IPR006201">
    <property type="entry name" value="Neur_channel"/>
</dbReference>
<dbReference type="CDD" id="cd18990">
    <property type="entry name" value="LGIC_ECD_GABAAR"/>
    <property type="match status" value="1"/>
</dbReference>
<gene>
    <name evidence="8" type="ORF">M513_10371</name>
    <name evidence="9" type="ORF">M514_10371</name>
</gene>
<feature type="domain" description="Neurotransmitter-gated ion-channel transmembrane" evidence="7">
    <location>
        <begin position="247"/>
        <end position="301"/>
    </location>
</feature>
<dbReference type="Proteomes" id="UP000030758">
    <property type="component" value="Unassembled WGS sequence"/>
</dbReference>